<evidence type="ECO:0000313" key="2">
    <source>
        <dbReference type="Proteomes" id="UP001652625"/>
    </source>
</evidence>
<dbReference type="PANTHER" id="PTHR31511:SF12">
    <property type="entry name" value="RHO TERMINATION FACTOR N-TERMINAL DOMAIN-CONTAINING PROTEIN"/>
    <property type="match status" value="1"/>
</dbReference>
<reference evidence="3" key="1">
    <citation type="submission" date="2025-08" db="UniProtKB">
        <authorList>
            <consortium name="RefSeq"/>
        </authorList>
    </citation>
    <scope>IDENTIFICATION</scope>
</reference>
<dbReference type="InterPro" id="IPR043502">
    <property type="entry name" value="DNA/RNA_pol_sf"/>
</dbReference>
<organism evidence="2 3">
    <name type="scientific">Hydra vulgaris</name>
    <name type="common">Hydra</name>
    <name type="synonym">Hydra attenuata</name>
    <dbReference type="NCBI Taxonomy" id="6087"/>
    <lineage>
        <taxon>Eukaryota</taxon>
        <taxon>Metazoa</taxon>
        <taxon>Cnidaria</taxon>
        <taxon>Hydrozoa</taxon>
        <taxon>Hydroidolina</taxon>
        <taxon>Anthoathecata</taxon>
        <taxon>Aplanulata</taxon>
        <taxon>Hydridae</taxon>
        <taxon>Hydra</taxon>
    </lineage>
</organism>
<gene>
    <name evidence="3" type="primary">LOC136088013</name>
</gene>
<evidence type="ECO:0000259" key="1">
    <source>
        <dbReference type="Pfam" id="PF07498"/>
    </source>
</evidence>
<dbReference type="Proteomes" id="UP001652625">
    <property type="component" value="Chromosome 12"/>
</dbReference>
<accession>A0ABM4D0F3</accession>
<keyword evidence="2" id="KW-1185">Reference proteome</keyword>
<dbReference type="PANTHER" id="PTHR31511">
    <property type="entry name" value="PROTEIN CBG23764"/>
    <property type="match status" value="1"/>
</dbReference>
<protein>
    <submittedName>
        <fullName evidence="3">Uncharacterized protein LOC136088013</fullName>
    </submittedName>
</protein>
<name>A0ABM4D0F3_HYDVU</name>
<proteinExistence type="predicted"/>
<dbReference type="InterPro" id="IPR011112">
    <property type="entry name" value="Rho-like_N"/>
</dbReference>
<dbReference type="GeneID" id="136088013"/>
<evidence type="ECO:0000313" key="3">
    <source>
        <dbReference type="RefSeq" id="XP_065667722.1"/>
    </source>
</evidence>
<sequence length="912" mass="106038">MVTVKELKQIAKERGIKYYYKMKKDDLRNILRMDSEYLLDEPVPDISSTILAPSPFQPITQIRKEINKKINSFADWIVSYVPEPIKKVVNKKVDELKSTVSNLYQKYGIRNPIEFKLSQSAVKNVTNQFSVKGINGYDAISFMNAAKKSAIKILKENRKSKVNIVLTCEMERTDIKTGETITTTVPFTMKSTVVLESTDLDKLYKTAKLRILENLSSFQQLRSSWRFASVKKMDINTIEYNPLKAKSYIPLDKNSSTKKAIINIKNEDNQCLSEFPVSFNQITQFENNNKDINVNVYGYENSVYPLRVSKNNDRQHLIDLLLISNGETNHYCLIKSLSKLLSSQKSKKKCTIHYCKNCLLGFNSEESLSKHKSYCDTHDSVRIELPPPISTMQFTNHNRSMRVPFVVYADFESFIKPISTCEPNSNKSYTKQYQKHVPSSFCYYIKCFDKSFHQSNPVSFTASNEMDDVAQIFVDRLQEDIIKICNRIKFKKNIVYTHENKKDFDTATECHICGKNLDNDKKLSGGKLSCIPNNEEKYISFSREIKVEEFVKDGKSVEIKRQNRFLDSYRFMPSSLDSLSKNLSKEQCKNIKKLYSGKQLDLLLKKGVYPYNWVDYVDIFNETQLPPKELLFSKLNDEDISDDDYSHAQTVWNEFDCKTFRDYHDLYNVSDVLLLADVFENLKDVCMKNYKLDPAWYYTSPGLAWDAALKKTKVKLELLSDYDMILMIKKGIRGGISLISNRLGTSNNKYMNDAYDKSKESTFIQYLDANNLNGWAMKILEILEVDLNYPEHLHDDHNDYPLAPERVNIDKVEKLVPNLENKKTYVTHYENLKLYERLDLKITKIHRVLSFKQSSWLSEYIELNTNLRTKATNDFEKDFFKLMNNSVFGKTMENIANRVDVRLVTNRNEAVK</sequence>
<feature type="domain" description="Rho termination factor-like N-terminal" evidence="1">
    <location>
        <begin position="3"/>
        <end position="27"/>
    </location>
</feature>
<dbReference type="RefSeq" id="XP_065667722.1">
    <property type="nucleotide sequence ID" value="XM_065811650.1"/>
</dbReference>
<dbReference type="Pfam" id="PF07498">
    <property type="entry name" value="Rho_N"/>
    <property type="match status" value="1"/>
</dbReference>
<dbReference type="SUPFAM" id="SSF56672">
    <property type="entry name" value="DNA/RNA polymerases"/>
    <property type="match status" value="1"/>
</dbReference>